<accession>A0A8H3QP72</accession>
<dbReference type="EMBL" id="BLAL01000162">
    <property type="protein sequence ID" value="GES86721.1"/>
    <property type="molecule type" value="Genomic_DNA"/>
</dbReference>
<name>A0A8H3QP72_9GLOM</name>
<gene>
    <name evidence="2" type="ORF">RCL2_001376700</name>
</gene>
<dbReference type="Proteomes" id="UP000615446">
    <property type="component" value="Unassembled WGS sequence"/>
</dbReference>
<reference evidence="2" key="1">
    <citation type="submission" date="2019-10" db="EMBL/GenBank/DDBJ databases">
        <title>Conservation and host-specific expression of non-tandemly repeated heterogenous ribosome RNA gene in arbuscular mycorrhizal fungi.</title>
        <authorList>
            <person name="Maeda T."/>
            <person name="Kobayashi Y."/>
            <person name="Nakagawa T."/>
            <person name="Ezawa T."/>
            <person name="Yamaguchi K."/>
            <person name="Bino T."/>
            <person name="Nishimoto Y."/>
            <person name="Shigenobu S."/>
            <person name="Kawaguchi M."/>
        </authorList>
    </citation>
    <scope>NUCLEOTIDE SEQUENCE</scope>
    <source>
        <strain evidence="2">HR1</strain>
    </source>
</reference>
<organism evidence="2 3">
    <name type="scientific">Rhizophagus clarus</name>
    <dbReference type="NCBI Taxonomy" id="94130"/>
    <lineage>
        <taxon>Eukaryota</taxon>
        <taxon>Fungi</taxon>
        <taxon>Fungi incertae sedis</taxon>
        <taxon>Mucoromycota</taxon>
        <taxon>Glomeromycotina</taxon>
        <taxon>Glomeromycetes</taxon>
        <taxon>Glomerales</taxon>
        <taxon>Glomeraceae</taxon>
        <taxon>Rhizophagus</taxon>
    </lineage>
</organism>
<feature type="chain" id="PRO_5034948920" evidence="1">
    <location>
        <begin position="17"/>
        <end position="220"/>
    </location>
</feature>
<proteinExistence type="predicted"/>
<dbReference type="AlphaFoldDB" id="A0A8H3QP72"/>
<comment type="caution">
    <text evidence="2">The sequence shown here is derived from an EMBL/GenBank/DDBJ whole genome shotgun (WGS) entry which is preliminary data.</text>
</comment>
<sequence>MKLFLKTYHTLMLLVSLDIDDNSDNEEVIWEDVELDEKAETFVAVLLNRMKNYVLPAQKSVYIGNSVQTKKRKRVQVKKLLAENEYFNYEQLIKFLKSEVKSSNFNSGYKLRLTALLQYLRHINHKELKIKVSFSIAWQLNKGPYFARCLREWEKLVKNGKTILISKQGKHCKIKSLLDDENIQMQITTYLRKNKFEFYVADFIDYVKNVVFPSLEIKQK</sequence>
<protein>
    <submittedName>
        <fullName evidence="2">Uncharacterized protein</fullName>
    </submittedName>
</protein>
<evidence type="ECO:0000313" key="3">
    <source>
        <dbReference type="Proteomes" id="UP000615446"/>
    </source>
</evidence>
<feature type="signal peptide" evidence="1">
    <location>
        <begin position="1"/>
        <end position="16"/>
    </location>
</feature>
<evidence type="ECO:0000313" key="2">
    <source>
        <dbReference type="EMBL" id="GES86721.1"/>
    </source>
</evidence>
<dbReference type="OrthoDB" id="2440099at2759"/>
<keyword evidence="1" id="KW-0732">Signal</keyword>
<evidence type="ECO:0000256" key="1">
    <source>
        <dbReference type="SAM" id="SignalP"/>
    </source>
</evidence>